<feature type="non-terminal residue" evidence="1">
    <location>
        <position position="38"/>
    </location>
</feature>
<evidence type="ECO:0008006" key="2">
    <source>
        <dbReference type="Google" id="ProtNLM"/>
    </source>
</evidence>
<accession>X1QM47</accession>
<comment type="caution">
    <text evidence="1">The sequence shown here is derived from an EMBL/GenBank/DDBJ whole genome shotgun (WGS) entry which is preliminary data.</text>
</comment>
<evidence type="ECO:0000313" key="1">
    <source>
        <dbReference type="EMBL" id="GAI69592.1"/>
    </source>
</evidence>
<organism evidence="1">
    <name type="scientific">marine sediment metagenome</name>
    <dbReference type="NCBI Taxonomy" id="412755"/>
    <lineage>
        <taxon>unclassified sequences</taxon>
        <taxon>metagenomes</taxon>
        <taxon>ecological metagenomes</taxon>
    </lineage>
</organism>
<reference evidence="1" key="1">
    <citation type="journal article" date="2014" name="Front. Microbiol.">
        <title>High frequency of phylogenetically diverse reductive dehalogenase-homologous genes in deep subseafloor sedimentary metagenomes.</title>
        <authorList>
            <person name="Kawai M."/>
            <person name="Futagami T."/>
            <person name="Toyoda A."/>
            <person name="Takaki Y."/>
            <person name="Nishi S."/>
            <person name="Hori S."/>
            <person name="Arai W."/>
            <person name="Tsubouchi T."/>
            <person name="Morono Y."/>
            <person name="Uchiyama I."/>
            <person name="Ito T."/>
            <person name="Fujiyama A."/>
            <person name="Inagaki F."/>
            <person name="Takami H."/>
        </authorList>
    </citation>
    <scope>NUCLEOTIDE SEQUENCE</scope>
    <source>
        <strain evidence="1">Expedition CK06-06</strain>
    </source>
</reference>
<proteinExistence type="predicted"/>
<dbReference type="EMBL" id="BARW01000798">
    <property type="protein sequence ID" value="GAI69592.1"/>
    <property type="molecule type" value="Genomic_DNA"/>
</dbReference>
<gene>
    <name evidence="1" type="ORF">S12H4_02998</name>
</gene>
<name>X1QM47_9ZZZZ</name>
<sequence>MTEQSVALQPGESKVVSFEATPTVAKVYQVSVDGLTGS</sequence>
<protein>
    <recommendedName>
        <fullName evidence="2">Fibronectin type III-like domain-containing protein</fullName>
    </recommendedName>
</protein>
<dbReference type="AlphaFoldDB" id="X1QM47"/>